<dbReference type="InterPro" id="IPR029056">
    <property type="entry name" value="Ribokinase-like"/>
</dbReference>
<protein>
    <submittedName>
        <fullName evidence="2">Hydroxymethylpyrimidine/phosphomethylpyrimidine kinase</fullName>
    </submittedName>
</protein>
<dbReference type="SUPFAM" id="SSF53613">
    <property type="entry name" value="Ribokinase-like"/>
    <property type="match status" value="1"/>
</dbReference>
<proteinExistence type="predicted"/>
<evidence type="ECO:0000259" key="1">
    <source>
        <dbReference type="Pfam" id="PF08543"/>
    </source>
</evidence>
<gene>
    <name evidence="2" type="ORF">ENP88_03475</name>
</gene>
<organism evidence="2">
    <name type="scientific">Archaeoglobus fulgidus</name>
    <dbReference type="NCBI Taxonomy" id="2234"/>
    <lineage>
        <taxon>Archaea</taxon>
        <taxon>Methanobacteriati</taxon>
        <taxon>Methanobacteriota</taxon>
        <taxon>Archaeoglobi</taxon>
        <taxon>Archaeoglobales</taxon>
        <taxon>Archaeoglobaceae</taxon>
        <taxon>Archaeoglobus</taxon>
    </lineage>
</organism>
<dbReference type="InterPro" id="IPR013749">
    <property type="entry name" value="PM/HMP-P_kinase-1"/>
</dbReference>
<dbReference type="Pfam" id="PF08543">
    <property type="entry name" value="Phos_pyr_kin"/>
    <property type="match status" value="1"/>
</dbReference>
<feature type="domain" description="Pyridoxamine kinase/Phosphomethylpyrimidine kinase" evidence="1">
    <location>
        <begin position="11"/>
        <end position="235"/>
    </location>
</feature>
<comment type="caution">
    <text evidence="2">The sequence shown here is derived from an EMBL/GenBank/DDBJ whole genome shotgun (WGS) entry which is preliminary data.</text>
</comment>
<dbReference type="GO" id="GO:0005829">
    <property type="term" value="C:cytosol"/>
    <property type="evidence" value="ECO:0007669"/>
    <property type="project" value="TreeGrafter"/>
</dbReference>
<name>A0A7J2TJK4_ARCFL</name>
<dbReference type="CDD" id="cd01169">
    <property type="entry name" value="HMPP_kinase"/>
    <property type="match status" value="1"/>
</dbReference>
<dbReference type="EMBL" id="DSLA01000056">
    <property type="protein sequence ID" value="HEH35212.1"/>
    <property type="molecule type" value="Genomic_DNA"/>
</dbReference>
<evidence type="ECO:0000313" key="2">
    <source>
        <dbReference type="EMBL" id="HEH35212.1"/>
    </source>
</evidence>
<dbReference type="GO" id="GO:0008902">
    <property type="term" value="F:hydroxymethylpyrimidine kinase activity"/>
    <property type="evidence" value="ECO:0007669"/>
    <property type="project" value="TreeGrafter"/>
</dbReference>
<sequence length="240" mass="26131">MKFILTISALDPTGGAGASADIKVARILGFFPCSIITALTVQSSSRLFSVHPVDSEIIEKQFEYLLSEFEFSAVKIGVVPKLEMSEIISRYLKKLGCPKVLDPVIEAGVGGKLGEREAYEVLMKSVEVATPNFSEAKQFGSSSNPEDLALEIHRKFGCNVVITGGEIGGKDVVCENGKIYFVEADLIHGDFHGTGCVYSTALACYLAKDDLENAVRRARIFVLESVKRGFRVGQRLFTNP</sequence>
<accession>A0A7J2TJK4</accession>
<dbReference type="PANTHER" id="PTHR20858:SF17">
    <property type="entry name" value="HYDROXYMETHYLPYRIMIDINE_PHOSPHOMETHYLPYRIMIDINE KINASE THI20-RELATED"/>
    <property type="match status" value="1"/>
</dbReference>
<dbReference type="InterPro" id="IPR004399">
    <property type="entry name" value="HMP/HMP-P_kinase_dom"/>
</dbReference>
<keyword evidence="2" id="KW-0418">Kinase</keyword>
<dbReference type="Gene3D" id="3.40.1190.20">
    <property type="match status" value="1"/>
</dbReference>
<dbReference type="GO" id="GO:0009228">
    <property type="term" value="P:thiamine biosynthetic process"/>
    <property type="evidence" value="ECO:0007669"/>
    <property type="project" value="InterPro"/>
</dbReference>
<dbReference type="GO" id="GO:0008972">
    <property type="term" value="F:phosphomethylpyrimidine kinase activity"/>
    <property type="evidence" value="ECO:0007669"/>
    <property type="project" value="InterPro"/>
</dbReference>
<reference evidence="2" key="1">
    <citation type="journal article" date="2020" name="mSystems">
        <title>Genome- and Community-Level Interaction Insights into Carbon Utilization and Element Cycling Functions of Hydrothermarchaeota in Hydrothermal Sediment.</title>
        <authorList>
            <person name="Zhou Z."/>
            <person name="Liu Y."/>
            <person name="Xu W."/>
            <person name="Pan J."/>
            <person name="Luo Z.H."/>
            <person name="Li M."/>
        </authorList>
    </citation>
    <scope>NUCLEOTIDE SEQUENCE [LARGE SCALE GENOMIC DNA]</scope>
    <source>
        <strain evidence="2">SpSt-26</strain>
    </source>
</reference>
<keyword evidence="2" id="KW-0808">Transferase</keyword>
<dbReference type="PANTHER" id="PTHR20858">
    <property type="entry name" value="PHOSPHOMETHYLPYRIMIDINE KINASE"/>
    <property type="match status" value="1"/>
</dbReference>
<dbReference type="AlphaFoldDB" id="A0A7J2TJK4"/>